<dbReference type="AlphaFoldDB" id="A0A2G9UW01"/>
<keyword evidence="2" id="KW-0560">Oxidoreductase</keyword>
<evidence type="ECO:0000313" key="5">
    <source>
        <dbReference type="Proteomes" id="UP000230423"/>
    </source>
</evidence>
<dbReference type="PANTHER" id="PTHR43544:SF7">
    <property type="entry name" value="NADB-LER2"/>
    <property type="match status" value="1"/>
</dbReference>
<dbReference type="SUPFAM" id="SSF51735">
    <property type="entry name" value="NAD(P)-binding Rossmann-fold domains"/>
    <property type="match status" value="1"/>
</dbReference>
<dbReference type="Gene3D" id="3.40.50.720">
    <property type="entry name" value="NAD(P)-binding Rossmann-like Domain"/>
    <property type="match status" value="1"/>
</dbReference>
<dbReference type="PRINTS" id="PR00081">
    <property type="entry name" value="GDHRDH"/>
</dbReference>
<dbReference type="Pfam" id="PF00106">
    <property type="entry name" value="adh_short"/>
    <property type="match status" value="1"/>
</dbReference>
<comment type="similarity">
    <text evidence="3">Belongs to the short-chain dehydrogenases/reductases (SDR) family.</text>
</comment>
<evidence type="ECO:0000256" key="1">
    <source>
        <dbReference type="ARBA" id="ARBA00022857"/>
    </source>
</evidence>
<dbReference type="PRINTS" id="PR00080">
    <property type="entry name" value="SDRFAMILY"/>
</dbReference>
<evidence type="ECO:0000256" key="3">
    <source>
        <dbReference type="RuleBase" id="RU000363"/>
    </source>
</evidence>
<evidence type="ECO:0000313" key="4">
    <source>
        <dbReference type="EMBL" id="PIO74431.1"/>
    </source>
</evidence>
<dbReference type="GO" id="GO:0005737">
    <property type="term" value="C:cytoplasm"/>
    <property type="evidence" value="ECO:0007669"/>
    <property type="project" value="TreeGrafter"/>
</dbReference>
<sequence length="183" mass="19951">MKNRKVKRMQVDEIVGDRGLTVLVNNAGIRIEYMFDAKPDRATLAKVIDTNAVSVTVLTQVFLPLLRRAAARGTDEFSIDRAAVLNISSNMASVAANKDGTGLAYRMSKSALNSVTKTISVDLEKEHILVVAFHPGWVRTGMGGDDAEISVEESVTALTSSFAKLNKMQNGGYFSRYLDAMAY</sequence>
<protein>
    <submittedName>
        <fullName evidence="4">Putative C-factor</fullName>
    </submittedName>
</protein>
<keyword evidence="5" id="KW-1185">Reference proteome</keyword>
<gene>
    <name evidence="4" type="ORF">TELCIR_03563</name>
</gene>
<dbReference type="InterPro" id="IPR036291">
    <property type="entry name" value="NAD(P)-bd_dom_sf"/>
</dbReference>
<dbReference type="EMBL" id="KZ345280">
    <property type="protein sequence ID" value="PIO74431.1"/>
    <property type="molecule type" value="Genomic_DNA"/>
</dbReference>
<dbReference type="PANTHER" id="PTHR43544">
    <property type="entry name" value="SHORT-CHAIN DEHYDROGENASE/REDUCTASE"/>
    <property type="match status" value="1"/>
</dbReference>
<proteinExistence type="inferred from homology"/>
<dbReference type="OrthoDB" id="7289984at2759"/>
<dbReference type="InterPro" id="IPR002347">
    <property type="entry name" value="SDR_fam"/>
</dbReference>
<organism evidence="4 5">
    <name type="scientific">Teladorsagia circumcincta</name>
    <name type="common">Brown stomach worm</name>
    <name type="synonym">Ostertagia circumcincta</name>
    <dbReference type="NCBI Taxonomy" id="45464"/>
    <lineage>
        <taxon>Eukaryota</taxon>
        <taxon>Metazoa</taxon>
        <taxon>Ecdysozoa</taxon>
        <taxon>Nematoda</taxon>
        <taxon>Chromadorea</taxon>
        <taxon>Rhabditida</taxon>
        <taxon>Rhabditina</taxon>
        <taxon>Rhabditomorpha</taxon>
        <taxon>Strongyloidea</taxon>
        <taxon>Trichostrongylidae</taxon>
        <taxon>Teladorsagia</taxon>
    </lineage>
</organism>
<dbReference type="GO" id="GO:0016491">
    <property type="term" value="F:oxidoreductase activity"/>
    <property type="evidence" value="ECO:0007669"/>
    <property type="project" value="UniProtKB-KW"/>
</dbReference>
<dbReference type="Proteomes" id="UP000230423">
    <property type="component" value="Unassembled WGS sequence"/>
</dbReference>
<evidence type="ECO:0000256" key="2">
    <source>
        <dbReference type="ARBA" id="ARBA00023002"/>
    </source>
</evidence>
<keyword evidence="1" id="KW-0521">NADP</keyword>
<dbReference type="InterPro" id="IPR051468">
    <property type="entry name" value="Fungal_SecMetab_SDRs"/>
</dbReference>
<accession>A0A2G9UW01</accession>
<reference evidence="4 5" key="1">
    <citation type="submission" date="2015-09" db="EMBL/GenBank/DDBJ databases">
        <title>Draft genome of the parasitic nematode Teladorsagia circumcincta isolate WARC Sus (inbred).</title>
        <authorList>
            <person name="Mitreva M."/>
        </authorList>
    </citation>
    <scope>NUCLEOTIDE SEQUENCE [LARGE SCALE GENOMIC DNA]</scope>
    <source>
        <strain evidence="4 5">S</strain>
    </source>
</reference>
<name>A0A2G9UW01_TELCI</name>